<dbReference type="Proteomes" id="UP000321436">
    <property type="component" value="Unassembled WGS sequence"/>
</dbReference>
<reference evidence="1 2" key="1">
    <citation type="submission" date="2019-07" db="EMBL/GenBank/DDBJ databases">
        <title>Whole genome shotgun sequence of Chitinophaga cymbidii NBRC 109752.</title>
        <authorList>
            <person name="Hosoyama A."/>
            <person name="Uohara A."/>
            <person name="Ohji S."/>
            <person name="Ichikawa N."/>
        </authorList>
    </citation>
    <scope>NUCLEOTIDE SEQUENCE [LARGE SCALE GENOMIC DNA]</scope>
    <source>
        <strain evidence="1 2">NBRC 109752</strain>
    </source>
</reference>
<name>A0A512RLK4_9BACT</name>
<sequence length="95" mass="10265">MAIMSLSLNAFSCMDGMAGHTGKAYEQAQHDDSNHQDHTDLCSPFCACACCSVPVVVSPVFLVPTPVLIFTAEYNSLPFPSTTDVPFSVWQPPQL</sequence>
<dbReference type="Pfam" id="PF20365">
    <property type="entry name" value="DUF6660"/>
    <property type="match status" value="1"/>
</dbReference>
<organism evidence="1 2">
    <name type="scientific">Chitinophaga cymbidii</name>
    <dbReference type="NCBI Taxonomy" id="1096750"/>
    <lineage>
        <taxon>Bacteria</taxon>
        <taxon>Pseudomonadati</taxon>
        <taxon>Bacteroidota</taxon>
        <taxon>Chitinophagia</taxon>
        <taxon>Chitinophagales</taxon>
        <taxon>Chitinophagaceae</taxon>
        <taxon>Chitinophaga</taxon>
    </lineage>
</organism>
<accession>A0A512RLK4</accession>
<gene>
    <name evidence="1" type="ORF">CCY01nite_28480</name>
</gene>
<keyword evidence="2" id="KW-1185">Reference proteome</keyword>
<dbReference type="InterPro" id="IPR046601">
    <property type="entry name" value="DUF6660"/>
</dbReference>
<evidence type="ECO:0000313" key="1">
    <source>
        <dbReference type="EMBL" id="GEP96588.1"/>
    </source>
</evidence>
<proteinExistence type="predicted"/>
<evidence type="ECO:0000313" key="2">
    <source>
        <dbReference type="Proteomes" id="UP000321436"/>
    </source>
</evidence>
<dbReference type="EMBL" id="BKAU01000002">
    <property type="protein sequence ID" value="GEP96588.1"/>
    <property type="molecule type" value="Genomic_DNA"/>
</dbReference>
<dbReference type="AlphaFoldDB" id="A0A512RLK4"/>
<comment type="caution">
    <text evidence="1">The sequence shown here is derived from an EMBL/GenBank/DDBJ whole genome shotgun (WGS) entry which is preliminary data.</text>
</comment>
<protein>
    <submittedName>
        <fullName evidence="1">Uncharacterized protein</fullName>
    </submittedName>
</protein>